<sequence>MSEVTLPTCYPVSYRAGALRCRDCTLRKACFDAAARWATRPSLSEALADVEKNASVRGQNIVEVYRRLYEKHFDRRITIPATVRNTSIFKQVVKLCEEEHVDLRTWITAQMHGMKMWLESEEANPRRIGFMVNMLVGANARKRYNTYIRWATKRYGQAIESSFDSFTVEGQFRAGITGEDERLGAYICGLTIAGEKADLNEVIKEVAPTLDWYALFRAIPLSVKSCEDRAALARASVLVHQHGEEFLKETKVLVRLRAAAAVAERYIHGLPVLARLCARSLARARAQTSNLEDVPGILWRPNGRGD</sequence>
<name>A0A0F9KDD4_9ZZZZ</name>
<gene>
    <name evidence="1" type="ORF">LCGC14_1648670</name>
</gene>
<protein>
    <submittedName>
        <fullName evidence="1">Uncharacterized protein</fullName>
    </submittedName>
</protein>
<evidence type="ECO:0000313" key="1">
    <source>
        <dbReference type="EMBL" id="KKM20128.1"/>
    </source>
</evidence>
<organism evidence="1">
    <name type="scientific">marine sediment metagenome</name>
    <dbReference type="NCBI Taxonomy" id="412755"/>
    <lineage>
        <taxon>unclassified sequences</taxon>
        <taxon>metagenomes</taxon>
        <taxon>ecological metagenomes</taxon>
    </lineage>
</organism>
<dbReference type="AlphaFoldDB" id="A0A0F9KDD4"/>
<comment type="caution">
    <text evidence="1">The sequence shown here is derived from an EMBL/GenBank/DDBJ whole genome shotgun (WGS) entry which is preliminary data.</text>
</comment>
<proteinExistence type="predicted"/>
<reference evidence="1" key="1">
    <citation type="journal article" date="2015" name="Nature">
        <title>Complex archaea that bridge the gap between prokaryotes and eukaryotes.</title>
        <authorList>
            <person name="Spang A."/>
            <person name="Saw J.H."/>
            <person name="Jorgensen S.L."/>
            <person name="Zaremba-Niedzwiedzka K."/>
            <person name="Martijn J."/>
            <person name="Lind A.E."/>
            <person name="van Eijk R."/>
            <person name="Schleper C."/>
            <person name="Guy L."/>
            <person name="Ettema T.J."/>
        </authorList>
    </citation>
    <scope>NUCLEOTIDE SEQUENCE</scope>
</reference>
<accession>A0A0F9KDD4</accession>
<dbReference type="EMBL" id="LAZR01013834">
    <property type="protein sequence ID" value="KKM20128.1"/>
    <property type="molecule type" value="Genomic_DNA"/>
</dbReference>